<dbReference type="AlphaFoldDB" id="X1RE38"/>
<organism evidence="1">
    <name type="scientific">marine sediment metagenome</name>
    <dbReference type="NCBI Taxonomy" id="412755"/>
    <lineage>
        <taxon>unclassified sequences</taxon>
        <taxon>metagenomes</taxon>
        <taxon>ecological metagenomes</taxon>
    </lineage>
</organism>
<feature type="non-terminal residue" evidence="1">
    <location>
        <position position="80"/>
    </location>
</feature>
<name>X1RE38_9ZZZZ</name>
<protein>
    <submittedName>
        <fullName evidence="1">Uncharacterized protein</fullName>
    </submittedName>
</protein>
<reference evidence="1" key="1">
    <citation type="journal article" date="2014" name="Front. Microbiol.">
        <title>High frequency of phylogenetically diverse reductive dehalogenase-homologous genes in deep subseafloor sedimentary metagenomes.</title>
        <authorList>
            <person name="Kawai M."/>
            <person name="Futagami T."/>
            <person name="Toyoda A."/>
            <person name="Takaki Y."/>
            <person name="Nishi S."/>
            <person name="Hori S."/>
            <person name="Arai W."/>
            <person name="Tsubouchi T."/>
            <person name="Morono Y."/>
            <person name="Uchiyama I."/>
            <person name="Ito T."/>
            <person name="Fujiyama A."/>
            <person name="Inagaki F."/>
            <person name="Takami H."/>
        </authorList>
    </citation>
    <scope>NUCLEOTIDE SEQUENCE</scope>
    <source>
        <strain evidence="1">Expedition CK06-06</strain>
    </source>
</reference>
<sequence length="80" mass="8880">MRKIDRVIDLGRQGVAALLPKTVSVDDFLGFEKIGNIDEQIRASKSEVEAFQRSIEIAAKSELKIIDLLELPTNLGEILT</sequence>
<dbReference type="EMBL" id="BARW01013341">
    <property type="protein sequence ID" value="GAI78858.1"/>
    <property type="molecule type" value="Genomic_DNA"/>
</dbReference>
<evidence type="ECO:0000313" key="1">
    <source>
        <dbReference type="EMBL" id="GAI78858.1"/>
    </source>
</evidence>
<accession>X1RE38</accession>
<gene>
    <name evidence="1" type="ORF">S12H4_24528</name>
</gene>
<comment type="caution">
    <text evidence="1">The sequence shown here is derived from an EMBL/GenBank/DDBJ whole genome shotgun (WGS) entry which is preliminary data.</text>
</comment>
<proteinExistence type="predicted"/>